<sequence>MLQGKIYWNIDLGKFNTIDKGAKIYGPFHIEHVRIGNGTYIAPNATISHTEIGKFCSIGPNFFCGWGIHPLNGISTSPIFYSTKKQAGYTFSKTDKIKERIPIEIGNDVFIGANVTILDGIKIGDGAVIGAGSVVSKDIPPFAIAVGSPIKIIKYRFDDKIIKSLLEIKWWENETVIQDVESYFYNIEGFINKYNKK</sequence>
<gene>
    <name evidence="5" type="ORF">AB3G39_15900</name>
</gene>
<dbReference type="InterPro" id="IPR011004">
    <property type="entry name" value="Trimer_LpxA-like_sf"/>
</dbReference>
<keyword evidence="2 5" id="KW-0808">Transferase</keyword>
<dbReference type="Pfam" id="PF00132">
    <property type="entry name" value="Hexapep"/>
    <property type="match status" value="1"/>
</dbReference>
<organism evidence="5">
    <name type="scientific">Flavobacterium sp. WC2416</name>
    <dbReference type="NCBI Taxonomy" id="3234141"/>
    <lineage>
        <taxon>Bacteria</taxon>
        <taxon>Pseudomonadati</taxon>
        <taxon>Bacteroidota</taxon>
        <taxon>Flavobacteriia</taxon>
        <taxon>Flavobacteriales</taxon>
        <taxon>Flavobacteriaceae</taxon>
        <taxon>Flavobacterium</taxon>
    </lineage>
</organism>
<comment type="similarity">
    <text evidence="1">Belongs to the transferase hexapeptide repeat family.</text>
</comment>
<dbReference type="PROSITE" id="PS00101">
    <property type="entry name" value="HEXAPEP_TRANSFERASES"/>
    <property type="match status" value="1"/>
</dbReference>
<dbReference type="RefSeq" id="WP_369769818.1">
    <property type="nucleotide sequence ID" value="NZ_CP165626.1"/>
</dbReference>
<protein>
    <submittedName>
        <fullName evidence="5">CatB-related O-acetyltransferase</fullName>
        <ecNumber evidence="5">2.3.1.-</ecNumber>
    </submittedName>
</protein>
<evidence type="ECO:0000256" key="2">
    <source>
        <dbReference type="ARBA" id="ARBA00022679"/>
    </source>
</evidence>
<evidence type="ECO:0000256" key="3">
    <source>
        <dbReference type="ARBA" id="ARBA00022737"/>
    </source>
</evidence>
<proteinExistence type="inferred from homology"/>
<dbReference type="InterPro" id="IPR050179">
    <property type="entry name" value="Trans_hexapeptide_repeat"/>
</dbReference>
<dbReference type="InterPro" id="IPR001451">
    <property type="entry name" value="Hexapep"/>
</dbReference>
<evidence type="ECO:0000256" key="1">
    <source>
        <dbReference type="ARBA" id="ARBA00007274"/>
    </source>
</evidence>
<keyword evidence="3" id="KW-0677">Repeat</keyword>
<dbReference type="SUPFAM" id="SSF51161">
    <property type="entry name" value="Trimeric LpxA-like enzymes"/>
    <property type="match status" value="1"/>
</dbReference>
<reference evidence="5" key="1">
    <citation type="submission" date="2024-07" db="EMBL/GenBank/DDBJ databases">
        <authorList>
            <person name="Biller S.J."/>
        </authorList>
    </citation>
    <scope>NUCLEOTIDE SEQUENCE</scope>
    <source>
        <strain evidence="5">WC2416</strain>
    </source>
</reference>
<dbReference type="CDD" id="cd03349">
    <property type="entry name" value="LbH_XAT"/>
    <property type="match status" value="1"/>
</dbReference>
<name>A0AB39WH70_9FLAO</name>
<dbReference type="PANTHER" id="PTHR43300">
    <property type="entry name" value="ACETYLTRANSFERASE"/>
    <property type="match status" value="1"/>
</dbReference>
<dbReference type="InterPro" id="IPR018357">
    <property type="entry name" value="Hexapep_transf_CS"/>
</dbReference>
<evidence type="ECO:0000256" key="4">
    <source>
        <dbReference type="ARBA" id="ARBA00023315"/>
    </source>
</evidence>
<dbReference type="AlphaFoldDB" id="A0AB39WH70"/>
<dbReference type="EC" id="2.3.1.-" evidence="5"/>
<keyword evidence="4 5" id="KW-0012">Acyltransferase</keyword>
<evidence type="ECO:0000313" key="5">
    <source>
        <dbReference type="EMBL" id="XDV00415.1"/>
    </source>
</evidence>
<accession>A0AB39WH70</accession>
<dbReference type="GO" id="GO:0016746">
    <property type="term" value="F:acyltransferase activity"/>
    <property type="evidence" value="ECO:0007669"/>
    <property type="project" value="UniProtKB-KW"/>
</dbReference>
<dbReference type="Gene3D" id="2.160.10.10">
    <property type="entry name" value="Hexapeptide repeat proteins"/>
    <property type="match status" value="1"/>
</dbReference>
<dbReference type="EMBL" id="CP165626">
    <property type="protein sequence ID" value="XDV00415.1"/>
    <property type="molecule type" value="Genomic_DNA"/>
</dbReference>
<dbReference type="PANTHER" id="PTHR43300:SF11">
    <property type="entry name" value="ACETYLTRANSFERASE RV3034C-RELATED"/>
    <property type="match status" value="1"/>
</dbReference>